<proteinExistence type="inferred from homology"/>
<dbReference type="SUPFAM" id="SSF50998">
    <property type="entry name" value="Quinoprotein alcohol dehydrogenase-like"/>
    <property type="match status" value="1"/>
</dbReference>
<dbReference type="EMBL" id="FNRJ01000013">
    <property type="protein sequence ID" value="SEB02784.1"/>
    <property type="molecule type" value="Genomic_DNA"/>
</dbReference>
<evidence type="ECO:0000313" key="16">
    <source>
        <dbReference type="EMBL" id="SEB02784.1"/>
    </source>
</evidence>
<dbReference type="InterPro" id="IPR036909">
    <property type="entry name" value="Cyt_c-like_dom_sf"/>
</dbReference>
<dbReference type="InterPro" id="IPR018391">
    <property type="entry name" value="PQQ_b-propeller_rpt"/>
</dbReference>
<feature type="binding site" description="axial binding residue" evidence="12">
    <location>
        <position position="666"/>
    </location>
    <ligand>
        <name>heme c</name>
        <dbReference type="ChEBI" id="CHEBI:61717"/>
    </ligand>
    <ligandPart>
        <name>Fe</name>
        <dbReference type="ChEBI" id="CHEBI:18248"/>
    </ligandPart>
</feature>
<feature type="binding site" evidence="11">
    <location>
        <position position="182"/>
    </location>
    <ligand>
        <name>pyrroloquinoline quinone</name>
        <dbReference type="ChEBI" id="CHEBI:58442"/>
    </ligand>
</feature>
<dbReference type="InterPro" id="IPR011047">
    <property type="entry name" value="Quinoprotein_ADH-like_sf"/>
</dbReference>
<dbReference type="RefSeq" id="WP_091827330.1">
    <property type="nucleotide sequence ID" value="NZ_FNRJ01000013.1"/>
</dbReference>
<feature type="binding site" description="covalent" evidence="11">
    <location>
        <position position="627"/>
    </location>
    <ligand>
        <name>heme c</name>
        <dbReference type="ChEBI" id="CHEBI:61717"/>
    </ligand>
</feature>
<keyword evidence="4 14" id="KW-0732">Signal</keyword>
<comment type="cofactor">
    <cofactor evidence="11">
        <name>heme c</name>
        <dbReference type="ChEBI" id="CHEBI:61717"/>
    </cofactor>
    <text evidence="11">Binds 1 heme c group per subunit.</text>
</comment>
<feature type="binding site" evidence="12">
    <location>
        <position position="200"/>
    </location>
    <ligand>
        <name>Ca(2+)</name>
        <dbReference type="ChEBI" id="CHEBI:29108"/>
    </ligand>
</feature>
<dbReference type="GO" id="GO:0016614">
    <property type="term" value="F:oxidoreductase activity, acting on CH-OH group of donors"/>
    <property type="evidence" value="ECO:0007669"/>
    <property type="project" value="InterPro"/>
</dbReference>
<dbReference type="InterPro" id="IPR002372">
    <property type="entry name" value="PQQ_rpt_dom"/>
</dbReference>
<comment type="cofactor">
    <cofactor evidence="12">
        <name>Ca(2+)</name>
        <dbReference type="ChEBI" id="CHEBI:29108"/>
    </cofactor>
    <text evidence="12">Binds 1 Ca(2+) ion per subunit.</text>
</comment>
<evidence type="ECO:0000256" key="2">
    <source>
        <dbReference type="ARBA" id="ARBA00022617"/>
    </source>
</evidence>
<feature type="binding site" evidence="11">
    <location>
        <position position="255"/>
    </location>
    <ligand>
        <name>pyrroloquinoline quinone</name>
        <dbReference type="ChEBI" id="CHEBI:58442"/>
    </ligand>
</feature>
<dbReference type="SUPFAM" id="SSF46626">
    <property type="entry name" value="Cytochrome c"/>
    <property type="match status" value="1"/>
</dbReference>
<dbReference type="SMART" id="SM00564">
    <property type="entry name" value="PQQ"/>
    <property type="match status" value="4"/>
</dbReference>
<dbReference type="OrthoDB" id="9794322at2"/>
<feature type="domain" description="Cytochrome c" evidence="15">
    <location>
        <begin position="611"/>
        <end position="689"/>
    </location>
</feature>
<evidence type="ECO:0000313" key="17">
    <source>
        <dbReference type="Proteomes" id="UP000242469"/>
    </source>
</evidence>
<evidence type="ECO:0000256" key="11">
    <source>
        <dbReference type="PIRSR" id="PIRSR617512-2"/>
    </source>
</evidence>
<dbReference type="CDD" id="cd10279">
    <property type="entry name" value="PQQ_ADH_II"/>
    <property type="match status" value="1"/>
</dbReference>
<dbReference type="Proteomes" id="UP000242469">
    <property type="component" value="Unassembled WGS sequence"/>
</dbReference>
<evidence type="ECO:0000256" key="8">
    <source>
        <dbReference type="ARBA" id="ARBA00023004"/>
    </source>
</evidence>
<feature type="active site" description="Proton acceptor" evidence="10">
    <location>
        <position position="320"/>
    </location>
</feature>
<feature type="binding site" evidence="11">
    <location>
        <position position="138"/>
    </location>
    <ligand>
        <name>pyrroloquinoline quinone</name>
        <dbReference type="ChEBI" id="CHEBI:58442"/>
    </ligand>
</feature>
<keyword evidence="2 11" id="KW-0349">Heme</keyword>
<evidence type="ECO:0000256" key="9">
    <source>
        <dbReference type="ARBA" id="ARBA00023157"/>
    </source>
</evidence>
<feature type="binding site" evidence="12">
    <location>
        <position position="320"/>
    </location>
    <ligand>
        <name>Ca(2+)</name>
        <dbReference type="ChEBI" id="CHEBI:29108"/>
    </ligand>
</feature>
<dbReference type="AlphaFoldDB" id="A0A1H4FZT0"/>
<dbReference type="PROSITE" id="PS51007">
    <property type="entry name" value="CYTC"/>
    <property type="match status" value="1"/>
</dbReference>
<evidence type="ECO:0000256" key="14">
    <source>
        <dbReference type="SAM" id="SignalP"/>
    </source>
</evidence>
<accession>A0A1H4FZT0</accession>
<comment type="cofactor">
    <cofactor evidence="11">
        <name>pyrroloquinoline quinone</name>
        <dbReference type="ChEBI" id="CHEBI:58442"/>
    </cofactor>
    <text evidence="11">Binds 1 PQQ group per subunit.</text>
</comment>
<evidence type="ECO:0000256" key="5">
    <source>
        <dbReference type="ARBA" id="ARBA00022837"/>
    </source>
</evidence>
<feature type="binding site" description="covalent" evidence="11">
    <location>
        <position position="624"/>
    </location>
    <ligand>
        <name>heme c</name>
        <dbReference type="ChEBI" id="CHEBI:61717"/>
    </ligand>
</feature>
<feature type="binding site" description="axial binding residue" evidence="12">
    <location>
        <position position="628"/>
    </location>
    <ligand>
        <name>heme c</name>
        <dbReference type="ChEBI" id="CHEBI:61717"/>
    </ligand>
    <ligandPart>
        <name>Fe</name>
        <dbReference type="ChEBI" id="CHEBI:18248"/>
    </ligandPart>
</feature>
<feature type="binding site" evidence="11">
    <location>
        <begin position="408"/>
        <end position="409"/>
    </location>
    <ligand>
        <name>pyrroloquinoline quinone</name>
        <dbReference type="ChEBI" id="CHEBI:58442"/>
    </ligand>
</feature>
<dbReference type="FunFam" id="2.140.10.10:FF:000003">
    <property type="entry name" value="Methanol dehydrogenase, large subunit"/>
    <property type="match status" value="1"/>
</dbReference>
<feature type="chain" id="PRO_5017193707" evidence="14">
    <location>
        <begin position="28"/>
        <end position="705"/>
    </location>
</feature>
<keyword evidence="8 12" id="KW-0408">Iron</keyword>
<dbReference type="Pfam" id="PF13442">
    <property type="entry name" value="Cytochrome_CBB3"/>
    <property type="match status" value="1"/>
</dbReference>
<dbReference type="Pfam" id="PF01011">
    <property type="entry name" value="PQQ"/>
    <property type="match status" value="2"/>
</dbReference>
<comment type="similarity">
    <text evidence="1">Belongs to the bacterial PQQ dehydrogenase family.</text>
</comment>
<dbReference type="GO" id="GO:0020037">
    <property type="term" value="F:heme binding"/>
    <property type="evidence" value="ECO:0007669"/>
    <property type="project" value="InterPro"/>
</dbReference>
<dbReference type="Gene3D" id="2.140.10.10">
    <property type="entry name" value="Quinoprotein alcohol dehydrogenase-like superfamily"/>
    <property type="match status" value="1"/>
</dbReference>
<dbReference type="NCBIfam" id="TIGR03075">
    <property type="entry name" value="PQQ_enz_alc_DH"/>
    <property type="match status" value="1"/>
</dbReference>
<reference evidence="17" key="1">
    <citation type="submission" date="2016-10" db="EMBL/GenBank/DDBJ databases">
        <authorList>
            <person name="Varghese N."/>
            <person name="Submissions S."/>
        </authorList>
    </citation>
    <scope>NUCLEOTIDE SEQUENCE [LARGE SCALE GENOMIC DNA]</scope>
    <source>
        <strain evidence="17">DSM 11526</strain>
    </source>
</reference>
<dbReference type="GO" id="GO:0030288">
    <property type="term" value="C:outer membrane-bounded periplasmic space"/>
    <property type="evidence" value="ECO:0007669"/>
    <property type="project" value="InterPro"/>
</dbReference>
<name>A0A1H4FZT0_9GAMM</name>
<keyword evidence="5 12" id="KW-0106">Calcium</keyword>
<dbReference type="GO" id="GO:0016020">
    <property type="term" value="C:membrane"/>
    <property type="evidence" value="ECO:0007669"/>
    <property type="project" value="InterPro"/>
</dbReference>
<dbReference type="GO" id="GO:0005509">
    <property type="term" value="F:calcium ion binding"/>
    <property type="evidence" value="ECO:0007669"/>
    <property type="project" value="InterPro"/>
</dbReference>
<feature type="disulfide bond" evidence="13">
    <location>
        <begin position="132"/>
        <end position="133"/>
    </location>
</feature>
<dbReference type="Gene3D" id="1.10.760.10">
    <property type="entry name" value="Cytochrome c-like domain"/>
    <property type="match status" value="1"/>
</dbReference>
<feature type="signal peptide" evidence="14">
    <location>
        <begin position="1"/>
        <end position="27"/>
    </location>
</feature>
<evidence type="ECO:0000256" key="3">
    <source>
        <dbReference type="ARBA" id="ARBA00022723"/>
    </source>
</evidence>
<gene>
    <name evidence="16" type="ORF">SAMN02745729_11390</name>
</gene>
<evidence type="ECO:0000256" key="10">
    <source>
        <dbReference type="PIRSR" id="PIRSR617512-1"/>
    </source>
</evidence>
<evidence type="ECO:0000259" key="15">
    <source>
        <dbReference type="PROSITE" id="PS51007"/>
    </source>
</evidence>
<evidence type="ECO:0000256" key="1">
    <source>
        <dbReference type="ARBA" id="ARBA00008156"/>
    </source>
</evidence>
<sequence length="705" mass="77348">MRSIHSVLHALPLVAVLAGASFQPVFAAPVTADRLVKAASETGSWLTHGRDYREQRFSPLQQINTETVDQLGLSWYHEFESTRGLEATPLVIDGVLYTTGNWNHVYAFDAVSGELLWDFDPEVDRAVGIKLCCDAVNRGLAAWGNNLYMGTLDGRLIAMDRDTGKPVWTVQTTDPDKYYSITGAPRVVKGKVLIGNGGGEFGVRGYFSAYDAETGDQVWRFYTVPDDPAKETSPILKEVSSTWSGEWWKLGGGGTAWDSMAYDPELDLLYVGVGNGSPWNREIRSNGEGDNLFLSSIVAVRPDTGEYVWHYQTTPGEEWDYTATQHMILADLEIDGQLRKVLMQAPKNGNFYVLDRVTGKFISAKNYVNVNWMTGFDENGRPQIVPEARYGTTGKPWIAAPSPFGGHNWQPMSFNPETGLVYFPTREMGFPYVPDTNFDPGEKKVNLGADLNAAAMPQDPAIKSAIKAATKGRLVAWDPIAQKEAWGVDQPVPWNGGTLSTSGGLVFQGDGKGNFKAFDAQTGEEKWSWFAQTGIVAAPVSYSVNGKQYVAIMAGWGGAVPLVVGGELLSESLATKTNRLLVFGLGGKAQLPEFKQVNKPLTPPPATADAETVQFGQKQYQTYCTTCHGDSAVSGGVIPDLRYASDWTFQNWEAIVLDGLYKNRGMVPFDDVIDATDAQAIKSYVIHRAHQTLQELEQRNKGETK</sequence>
<protein>
    <submittedName>
        <fullName evidence="16">Quinohemoprotein ethanol dehydrogenase</fullName>
    </submittedName>
</protein>
<evidence type="ECO:0000256" key="6">
    <source>
        <dbReference type="ARBA" id="ARBA00022891"/>
    </source>
</evidence>
<keyword evidence="17" id="KW-1185">Reference proteome</keyword>
<keyword evidence="9 13" id="KW-1015">Disulfide bond</keyword>
<feature type="binding site" evidence="12">
    <location>
        <position position="275"/>
    </location>
    <ligand>
        <name>Ca(2+)</name>
        <dbReference type="ChEBI" id="CHEBI:29108"/>
    </ligand>
</feature>
<dbReference type="GO" id="GO:0009055">
    <property type="term" value="F:electron transfer activity"/>
    <property type="evidence" value="ECO:0007669"/>
    <property type="project" value="InterPro"/>
</dbReference>
<keyword evidence="3 12" id="KW-0479">Metal-binding</keyword>
<feature type="binding site" evidence="11">
    <location>
        <position position="347"/>
    </location>
    <ligand>
        <name>pyrroloquinoline quinone</name>
        <dbReference type="ChEBI" id="CHEBI:58442"/>
    </ligand>
</feature>
<dbReference type="STRING" id="1122198.SAMN02745729_11390"/>
<dbReference type="GO" id="GO:0070968">
    <property type="term" value="F:pyrroloquinoline quinone binding"/>
    <property type="evidence" value="ECO:0007669"/>
    <property type="project" value="UniProtKB-ARBA"/>
</dbReference>
<keyword evidence="7" id="KW-0560">Oxidoreductase</keyword>
<evidence type="ECO:0000256" key="4">
    <source>
        <dbReference type="ARBA" id="ARBA00022729"/>
    </source>
</evidence>
<evidence type="ECO:0000256" key="12">
    <source>
        <dbReference type="PIRSR" id="PIRSR617512-3"/>
    </source>
</evidence>
<dbReference type="PROSITE" id="PS00364">
    <property type="entry name" value="BACTERIAL_PQQ_2"/>
    <property type="match status" value="1"/>
</dbReference>
<feature type="binding site" evidence="11">
    <location>
        <position position="86"/>
    </location>
    <ligand>
        <name>pyrroloquinoline quinone</name>
        <dbReference type="ChEBI" id="CHEBI:58442"/>
    </ligand>
</feature>
<evidence type="ECO:0000256" key="7">
    <source>
        <dbReference type="ARBA" id="ARBA00023002"/>
    </source>
</evidence>
<dbReference type="InterPro" id="IPR009056">
    <property type="entry name" value="Cyt_c-like_dom"/>
</dbReference>
<keyword evidence="6 11" id="KW-0634">PQQ</keyword>
<organism evidence="16 17">
    <name type="scientific">Marinobacterium iners DSM 11526</name>
    <dbReference type="NCBI Taxonomy" id="1122198"/>
    <lineage>
        <taxon>Bacteria</taxon>
        <taxon>Pseudomonadati</taxon>
        <taxon>Pseudomonadota</taxon>
        <taxon>Gammaproteobacteria</taxon>
        <taxon>Oceanospirillales</taxon>
        <taxon>Oceanospirillaceae</taxon>
        <taxon>Marinobacterium</taxon>
    </lineage>
</organism>
<evidence type="ECO:0000256" key="13">
    <source>
        <dbReference type="PIRSR" id="PIRSR617512-4"/>
    </source>
</evidence>
<dbReference type="InterPro" id="IPR017512">
    <property type="entry name" value="PQQ_MeOH/EtOH_DH"/>
</dbReference>
<dbReference type="InterPro" id="IPR001479">
    <property type="entry name" value="Quinoprotein_DH_CS"/>
</dbReference>
<dbReference type="PANTHER" id="PTHR32303">
    <property type="entry name" value="QUINOPROTEIN ALCOHOL DEHYDROGENASE (CYTOCHROME C)"/>
    <property type="match status" value="1"/>
</dbReference>